<accession>A0A8J1XWY4</accession>
<dbReference type="PANTHER" id="PTHR35706:SF1">
    <property type="entry name" value="EMBRYOGENESIS-LIKE PROTEIN"/>
    <property type="match status" value="1"/>
</dbReference>
<protein>
    <submittedName>
        <fullName evidence="1">Uncharacterized protein</fullName>
    </submittedName>
</protein>
<keyword evidence="2" id="KW-1185">Reference proteome</keyword>
<gene>
    <name evidence="1" type="ORF">OFUS_LOCUS19116</name>
</gene>
<sequence length="223" mass="25800">MTASIKIFPSLKYFSKNRITHCVKPYSGQSLYSTTICSIFKEDAGISRHDNQSIQRYSSFSNFGRVNNSPFFRNFVPLGRLSEAEYTTDTNCKGYLKNCRVLNFRNKHVDDACKNIPSHLSANHYMYYSTDPGLALKREIERITEQFMEAREMLDDLEESIGTVYFSDDLLEAEVAVKDTIKEYEDLLEKCGEEQRIQATQIMGLKMEELKGHMAMIYDQIKD</sequence>
<reference evidence="1" key="1">
    <citation type="submission" date="2022-03" db="EMBL/GenBank/DDBJ databases">
        <authorList>
            <person name="Martin C."/>
        </authorList>
    </citation>
    <scope>NUCLEOTIDE SEQUENCE</scope>
</reference>
<proteinExistence type="predicted"/>
<name>A0A8J1XWY4_OWEFU</name>
<dbReference type="OrthoDB" id="273230at2759"/>
<evidence type="ECO:0000313" key="2">
    <source>
        <dbReference type="Proteomes" id="UP000749559"/>
    </source>
</evidence>
<dbReference type="Proteomes" id="UP000749559">
    <property type="component" value="Unassembled WGS sequence"/>
</dbReference>
<dbReference type="InterPro" id="IPR053325">
    <property type="entry name" value="H3-Acetyl_Activator"/>
</dbReference>
<comment type="caution">
    <text evidence="1">The sequence shown here is derived from an EMBL/GenBank/DDBJ whole genome shotgun (WGS) entry which is preliminary data.</text>
</comment>
<evidence type="ECO:0000313" key="1">
    <source>
        <dbReference type="EMBL" id="CAH1794418.1"/>
    </source>
</evidence>
<organism evidence="1 2">
    <name type="scientific">Owenia fusiformis</name>
    <name type="common">Polychaete worm</name>
    <dbReference type="NCBI Taxonomy" id="6347"/>
    <lineage>
        <taxon>Eukaryota</taxon>
        <taxon>Metazoa</taxon>
        <taxon>Spiralia</taxon>
        <taxon>Lophotrochozoa</taxon>
        <taxon>Annelida</taxon>
        <taxon>Polychaeta</taxon>
        <taxon>Sedentaria</taxon>
        <taxon>Canalipalpata</taxon>
        <taxon>Sabellida</taxon>
        <taxon>Oweniida</taxon>
        <taxon>Oweniidae</taxon>
        <taxon>Owenia</taxon>
    </lineage>
</organism>
<dbReference type="AlphaFoldDB" id="A0A8J1XWY4"/>
<dbReference type="PANTHER" id="PTHR35706">
    <property type="entry name" value="F14O23.11 PROTEIN"/>
    <property type="match status" value="1"/>
</dbReference>
<dbReference type="EMBL" id="CAIIXF020000009">
    <property type="protein sequence ID" value="CAH1794418.1"/>
    <property type="molecule type" value="Genomic_DNA"/>
</dbReference>